<geneLocation type="plasmid" evidence="3 4">
    <name>unnamed1</name>
</geneLocation>
<feature type="region of interest" description="Disordered" evidence="1">
    <location>
        <begin position="1"/>
        <end position="96"/>
    </location>
</feature>
<dbReference type="AlphaFoldDB" id="A0A2Z4JD59"/>
<dbReference type="SUPFAM" id="SSF88713">
    <property type="entry name" value="Glycoside hydrolase/deacetylase"/>
    <property type="match status" value="1"/>
</dbReference>
<evidence type="ECO:0000259" key="2">
    <source>
        <dbReference type="PROSITE" id="PS51677"/>
    </source>
</evidence>
<dbReference type="PROSITE" id="PS51677">
    <property type="entry name" value="NODB"/>
    <property type="match status" value="1"/>
</dbReference>
<dbReference type="InterPro" id="IPR011330">
    <property type="entry name" value="Glyco_hydro/deAcase_b/a-brl"/>
</dbReference>
<evidence type="ECO:0000313" key="3">
    <source>
        <dbReference type="EMBL" id="AWW43045.1"/>
    </source>
</evidence>
<sequence>MVVAAAWTEGSRRGGQETGSASRPTAAAHNDEVKPSASAARDTEDAGPKERNNEPKPPPSPTNSPPSPKPVSEELSRSSEGGPKAVNITIDDGPHPQFTPRMLDVLAEYGAKATFCVVGSEARRYPGLVKRIVAEGHRLCNHAASHDSTMDKKSRSYQAKEILDGARAITEASGGVPPLYYRAPGGAFTAYSRKLAAQHGMRPLGWSVDARDWELPGVDVLVRRVQSQLANGPTVLLHDGGGDRAQSVEALRRLLPWIEQRDRTFGFPTR</sequence>
<evidence type="ECO:0000256" key="1">
    <source>
        <dbReference type="SAM" id="MobiDB-lite"/>
    </source>
</evidence>
<reference evidence="4" key="1">
    <citation type="submission" date="2018-06" db="EMBL/GenBank/DDBJ databases">
        <authorList>
            <person name="Li K."/>
        </authorList>
    </citation>
    <scope>NUCLEOTIDE SEQUENCE [LARGE SCALE GENOMIC DNA]</scope>
    <source>
        <strain evidence="4">ZFG47</strain>
        <plasmid evidence="4">unnamed1</plasmid>
    </source>
</reference>
<dbReference type="Gene3D" id="3.20.20.370">
    <property type="entry name" value="Glycoside hydrolase/deacetylase"/>
    <property type="match status" value="1"/>
</dbReference>
<dbReference type="CDD" id="cd10917">
    <property type="entry name" value="CE4_NodB_like_6s_7s"/>
    <property type="match status" value="1"/>
</dbReference>
<feature type="compositionally biased region" description="Pro residues" evidence="1">
    <location>
        <begin position="55"/>
        <end position="69"/>
    </location>
</feature>
<dbReference type="GO" id="GO:0016810">
    <property type="term" value="F:hydrolase activity, acting on carbon-nitrogen (but not peptide) bonds"/>
    <property type="evidence" value="ECO:0007669"/>
    <property type="project" value="InterPro"/>
</dbReference>
<name>A0A2Z4JD59_9ACTN</name>
<feature type="domain" description="NodB homology" evidence="2">
    <location>
        <begin position="84"/>
        <end position="266"/>
    </location>
</feature>
<feature type="compositionally biased region" description="Basic and acidic residues" evidence="1">
    <location>
        <begin position="41"/>
        <end position="54"/>
    </location>
</feature>
<keyword evidence="3" id="KW-0614">Plasmid</keyword>
<dbReference type="GO" id="GO:0005975">
    <property type="term" value="P:carbohydrate metabolic process"/>
    <property type="evidence" value="ECO:0007669"/>
    <property type="project" value="InterPro"/>
</dbReference>
<gene>
    <name evidence="3" type="ORF">DN051_41145</name>
</gene>
<organism evidence="3 4">
    <name type="scientific">Streptomyces cadmiisoli</name>
    <dbReference type="NCBI Taxonomy" id="2184053"/>
    <lineage>
        <taxon>Bacteria</taxon>
        <taxon>Bacillati</taxon>
        <taxon>Actinomycetota</taxon>
        <taxon>Actinomycetes</taxon>
        <taxon>Kitasatosporales</taxon>
        <taxon>Streptomycetaceae</taxon>
        <taxon>Streptomyces</taxon>
        <taxon>Streptomyces aurantiacus group</taxon>
    </lineage>
</organism>
<protein>
    <submittedName>
        <fullName evidence="3">Polysaccharide deacetylase family protein</fullName>
    </submittedName>
</protein>
<dbReference type="EMBL" id="CP030074">
    <property type="protein sequence ID" value="AWW43045.1"/>
    <property type="molecule type" value="Genomic_DNA"/>
</dbReference>
<evidence type="ECO:0000313" key="4">
    <source>
        <dbReference type="Proteomes" id="UP000249616"/>
    </source>
</evidence>
<dbReference type="PANTHER" id="PTHR10587:SF137">
    <property type="entry name" value="4-DEOXY-4-FORMAMIDO-L-ARABINOSE-PHOSPHOUNDECAPRENOL DEFORMYLASE ARND-RELATED"/>
    <property type="match status" value="1"/>
</dbReference>
<accession>A0A2Z4JD59</accession>
<dbReference type="Proteomes" id="UP000249616">
    <property type="component" value="Plasmid unnamed1"/>
</dbReference>
<dbReference type="Pfam" id="PF01522">
    <property type="entry name" value="Polysacc_deac_1"/>
    <property type="match status" value="1"/>
</dbReference>
<dbReference type="PANTHER" id="PTHR10587">
    <property type="entry name" value="GLYCOSYL TRANSFERASE-RELATED"/>
    <property type="match status" value="1"/>
</dbReference>
<dbReference type="InterPro" id="IPR050248">
    <property type="entry name" value="Polysacc_deacetylase_ArnD"/>
</dbReference>
<proteinExistence type="predicted"/>
<dbReference type="KEGG" id="scad:DN051_41145"/>
<keyword evidence="4" id="KW-1185">Reference proteome</keyword>
<dbReference type="InterPro" id="IPR002509">
    <property type="entry name" value="NODB_dom"/>
</dbReference>